<dbReference type="GO" id="GO:0005524">
    <property type="term" value="F:ATP binding"/>
    <property type="evidence" value="ECO:0007669"/>
    <property type="project" value="UniProtKB-UniRule"/>
</dbReference>
<dbReference type="InterPro" id="IPR014084">
    <property type="entry name" value="Urea_COase"/>
</dbReference>
<keyword evidence="3 7" id="KW-0547">Nucleotide-binding</keyword>
<dbReference type="InterPro" id="IPR011761">
    <property type="entry name" value="ATP-grasp"/>
</dbReference>
<dbReference type="GO" id="GO:0016787">
    <property type="term" value="F:hydrolase activity"/>
    <property type="evidence" value="ECO:0007669"/>
    <property type="project" value="UniProtKB-KW"/>
</dbReference>
<dbReference type="Pfam" id="PF00289">
    <property type="entry name" value="Biotin_carb_N"/>
    <property type="match status" value="1"/>
</dbReference>
<dbReference type="Gene3D" id="3.30.1490.20">
    <property type="entry name" value="ATP-grasp fold, A domain"/>
    <property type="match status" value="1"/>
</dbReference>
<dbReference type="InterPro" id="IPR005481">
    <property type="entry name" value="BC-like_N"/>
</dbReference>
<dbReference type="PANTHER" id="PTHR18866">
    <property type="entry name" value="CARBOXYLASE:PYRUVATE/ACETYL-COA/PROPIONYL-COA CARBOXYLASE"/>
    <property type="match status" value="1"/>
</dbReference>
<dbReference type="Pfam" id="PF02785">
    <property type="entry name" value="Biotin_carb_C"/>
    <property type="match status" value="1"/>
</dbReference>
<dbReference type="InterPro" id="IPR050856">
    <property type="entry name" value="Biotin_carboxylase_complex"/>
</dbReference>
<dbReference type="GO" id="GO:0004847">
    <property type="term" value="F:urea carboxylase activity"/>
    <property type="evidence" value="ECO:0007669"/>
    <property type="project" value="TreeGrafter"/>
</dbReference>
<dbReference type="SUPFAM" id="SSF52440">
    <property type="entry name" value="PreATP-grasp domain"/>
    <property type="match status" value="1"/>
</dbReference>
<dbReference type="Gene3D" id="3.90.1300.10">
    <property type="entry name" value="Amidase signature (AS) domain"/>
    <property type="match status" value="1"/>
</dbReference>
<dbReference type="NCBIfam" id="NF006043">
    <property type="entry name" value="PRK08186.1"/>
    <property type="match status" value="1"/>
</dbReference>
<dbReference type="InterPro" id="IPR023631">
    <property type="entry name" value="Amidase_dom"/>
</dbReference>
<dbReference type="SUPFAM" id="SSF56059">
    <property type="entry name" value="Glutathione synthetase ATP-binding domain-like"/>
    <property type="match status" value="1"/>
</dbReference>
<keyword evidence="11" id="KW-0456">Lyase</keyword>
<dbReference type="OrthoDB" id="196847at2759"/>
<proteinExistence type="evidence at transcript level"/>
<dbReference type="SUPFAM" id="SSF75304">
    <property type="entry name" value="Amidase signature (AS) enzymes"/>
    <property type="match status" value="1"/>
</dbReference>
<dbReference type="InterPro" id="IPR029000">
    <property type="entry name" value="Cyclophilin-like_dom_sf"/>
</dbReference>
<dbReference type="Pfam" id="PF02682">
    <property type="entry name" value="CT_C_D"/>
    <property type="match status" value="1"/>
</dbReference>
<dbReference type="SMART" id="SM00797">
    <property type="entry name" value="AHS2"/>
    <property type="match status" value="1"/>
</dbReference>
<dbReference type="InterPro" id="IPR005482">
    <property type="entry name" value="Biotin_COase_C"/>
</dbReference>
<dbReference type="InterPro" id="IPR013815">
    <property type="entry name" value="ATP_grasp_subdomain_1"/>
</dbReference>
<comment type="cofactor">
    <cofactor evidence="1">
        <name>biotin</name>
        <dbReference type="ChEBI" id="CHEBI:57586"/>
    </cofactor>
</comment>
<dbReference type="SUPFAM" id="SSF50891">
    <property type="entry name" value="Cyclophilin-like"/>
    <property type="match status" value="2"/>
</dbReference>
<dbReference type="SUPFAM" id="SSF160467">
    <property type="entry name" value="PH0987 N-terminal domain-like"/>
    <property type="match status" value="1"/>
</dbReference>
<dbReference type="PROSITE" id="PS50968">
    <property type="entry name" value="BIOTINYL_LIPOYL"/>
    <property type="match status" value="1"/>
</dbReference>
<evidence type="ECO:0000256" key="4">
    <source>
        <dbReference type="ARBA" id="ARBA00022801"/>
    </source>
</evidence>
<dbReference type="Pfam" id="PF21986">
    <property type="entry name" value="AH_C"/>
    <property type="match status" value="1"/>
</dbReference>
<dbReference type="InterPro" id="IPR003833">
    <property type="entry name" value="CT_C_D"/>
</dbReference>
<evidence type="ECO:0000256" key="1">
    <source>
        <dbReference type="ARBA" id="ARBA00001953"/>
    </source>
</evidence>
<keyword evidence="6" id="KW-0092">Biotin</keyword>
<accession>S5N940</accession>
<organism evidence="11">
    <name type="scientific">Planococcus citri</name>
    <name type="common">citrus mealybug</name>
    <dbReference type="NCBI Taxonomy" id="170843"/>
    <lineage>
        <taxon>Eukaryota</taxon>
        <taxon>Metazoa</taxon>
        <taxon>Ecdysozoa</taxon>
        <taxon>Arthropoda</taxon>
        <taxon>Hexapoda</taxon>
        <taxon>Insecta</taxon>
        <taxon>Pterygota</taxon>
        <taxon>Neoptera</taxon>
        <taxon>Paraneoptera</taxon>
        <taxon>Hemiptera</taxon>
        <taxon>Sternorrhyncha</taxon>
        <taxon>Coccoidea</taxon>
        <taxon>Pseudococcidae</taxon>
        <taxon>Planococcus</taxon>
    </lineage>
</organism>
<feature type="domain" description="Biotin carboxylation" evidence="10">
    <location>
        <begin position="602"/>
        <end position="1047"/>
    </location>
</feature>
<dbReference type="GO" id="GO:0046872">
    <property type="term" value="F:metal ion binding"/>
    <property type="evidence" value="ECO:0007669"/>
    <property type="project" value="InterPro"/>
</dbReference>
<protein>
    <submittedName>
        <fullName evidence="11">Urea amidolyase</fullName>
    </submittedName>
</protein>
<reference evidence="11" key="2">
    <citation type="submission" date="2013-05" db="EMBL/GenBank/DDBJ databases">
        <authorList>
            <person name="McCutcheon J."/>
        </authorList>
    </citation>
    <scope>NUCLEOTIDE SEQUENCE</scope>
</reference>
<dbReference type="InterPro" id="IPR011764">
    <property type="entry name" value="Biotin_carboxylation_dom"/>
</dbReference>
<evidence type="ECO:0000256" key="3">
    <source>
        <dbReference type="ARBA" id="ARBA00022741"/>
    </source>
</evidence>
<dbReference type="Gene3D" id="3.30.470.20">
    <property type="entry name" value="ATP-grasp fold, B domain"/>
    <property type="match status" value="1"/>
</dbReference>
<reference evidence="11" key="1">
    <citation type="journal article" date="2013" name="Cell">
        <title>Horizontal gene transfer from diverse bacteria to an insect genome enables a tripartite nested mealybug symbiosis.</title>
        <authorList>
            <person name="Husnik F."/>
            <person name="Nikoh N."/>
            <person name="Koga R."/>
            <person name="Ross L."/>
            <person name="Duncan R.P."/>
            <person name="Fujie M."/>
            <person name="Tanaka M."/>
            <person name="Satoh N."/>
            <person name="Bachtrog D."/>
            <person name="Wilson A.C."/>
            <person name="von Dohlen C.D."/>
            <person name="Fukatsu T."/>
            <person name="McCutcheon J.P."/>
        </authorList>
    </citation>
    <scope>NUCLEOTIDE SEQUENCE</scope>
</reference>
<keyword evidence="2" id="KW-0436">Ligase</keyword>
<dbReference type="InterPro" id="IPR036928">
    <property type="entry name" value="AS_sf"/>
</dbReference>
<dbReference type="NCBIfam" id="TIGR02713">
    <property type="entry name" value="allophanate_hyd"/>
    <property type="match status" value="1"/>
</dbReference>
<evidence type="ECO:0000256" key="7">
    <source>
        <dbReference type="PROSITE-ProRule" id="PRU00409"/>
    </source>
</evidence>
<dbReference type="InterPro" id="IPR003778">
    <property type="entry name" value="CT_A_B"/>
</dbReference>
<dbReference type="Gene3D" id="3.30.1360.40">
    <property type="match status" value="1"/>
</dbReference>
<dbReference type="InterPro" id="IPR005479">
    <property type="entry name" value="CPAse_ATP-bd"/>
</dbReference>
<dbReference type="InterPro" id="IPR014085">
    <property type="entry name" value="Allophanate_hydrolase"/>
</dbReference>
<dbReference type="SUPFAM" id="SSF51246">
    <property type="entry name" value="Rudiment single hybrid motif"/>
    <property type="match status" value="1"/>
</dbReference>
<dbReference type="RefSeq" id="XP_065210852.1">
    <property type="nucleotide sequence ID" value="XM_065354780.1"/>
</dbReference>
<dbReference type="Gene3D" id="2.40.50.100">
    <property type="match status" value="1"/>
</dbReference>
<dbReference type="PROSITE" id="PS00866">
    <property type="entry name" value="CPSASE_1"/>
    <property type="match status" value="1"/>
</dbReference>
<dbReference type="Pfam" id="PF02626">
    <property type="entry name" value="CT_A_B"/>
    <property type="match status" value="1"/>
</dbReference>
<dbReference type="Gene3D" id="3.40.50.20">
    <property type="match status" value="1"/>
</dbReference>
<feature type="domain" description="ATP-grasp" evidence="9">
    <location>
        <begin position="721"/>
        <end position="918"/>
    </location>
</feature>
<dbReference type="RefSeq" id="XP_065210851.1">
    <property type="nucleotide sequence ID" value="XM_065354779.1"/>
</dbReference>
<dbReference type="InterPro" id="IPR053844">
    <property type="entry name" value="AH_C"/>
</dbReference>
<evidence type="ECO:0000256" key="5">
    <source>
        <dbReference type="ARBA" id="ARBA00022840"/>
    </source>
</evidence>
<dbReference type="InterPro" id="IPR011053">
    <property type="entry name" value="Single_hybrid_motif"/>
</dbReference>
<dbReference type="PROSITE" id="PS50975">
    <property type="entry name" value="ATP_GRASP"/>
    <property type="match status" value="1"/>
</dbReference>
<name>S5N940_9HEMI</name>
<evidence type="ECO:0000259" key="9">
    <source>
        <dbReference type="PROSITE" id="PS50975"/>
    </source>
</evidence>
<dbReference type="EMBL" id="KF021972">
    <property type="protein sequence ID" value="AGR65722.1"/>
    <property type="molecule type" value="mRNA"/>
</dbReference>
<feature type="domain" description="Lipoyl-binding" evidence="8">
    <location>
        <begin position="1735"/>
        <end position="1810"/>
    </location>
</feature>
<dbReference type="PANTHER" id="PTHR18866:SF128">
    <property type="entry name" value="UREA AMIDOLYASE"/>
    <property type="match status" value="1"/>
</dbReference>
<dbReference type="NCBIfam" id="TIGR02712">
    <property type="entry name" value="urea_carbox"/>
    <property type="match status" value="1"/>
</dbReference>
<dbReference type="SMART" id="SM00796">
    <property type="entry name" value="AHS1"/>
    <property type="match status" value="1"/>
</dbReference>
<dbReference type="GeneID" id="135838952"/>
<dbReference type="Gene3D" id="3.10.490.10">
    <property type="entry name" value="Gamma-glutamyl cyclotransferase-like"/>
    <property type="match status" value="1"/>
</dbReference>
<dbReference type="Gene3D" id="1.20.58.1700">
    <property type="match status" value="1"/>
</dbReference>
<dbReference type="CDD" id="cd06850">
    <property type="entry name" value="biotinyl_domain"/>
    <property type="match status" value="1"/>
</dbReference>
<dbReference type="Gene3D" id="2.40.100.10">
    <property type="entry name" value="Cyclophilin-like"/>
    <property type="match status" value="2"/>
</dbReference>
<dbReference type="Pfam" id="PF01425">
    <property type="entry name" value="Amidase"/>
    <property type="match status" value="1"/>
</dbReference>
<dbReference type="InterPro" id="IPR000089">
    <property type="entry name" value="Biotin_lipoyl"/>
</dbReference>
<sequence>MPKIGLTINEWNDHIGQNLNDAKNVLLDYLDKIMEKHEAWIYYATPEQIISQFDSLLPSLRNSASNLPLFGVPFAVKDNIDVAGWPTTAACPSFSYIAEADATVVSRLKAAGAIVVGKTNLDQFATGSVGTRSPFGIVKNSFNPQYISGGSSSGSAWVVANGLVPFALGTDTAGSGRIPAAFNNIVGLKPTKGWLSTKGVVPACCLNDTVSVFALTVEDAFTVATLAAAPDPDDCYSRTHPATTPAAFQKIPVLAIPDKLKFFGDQLAEAAWLAALQKMNTLGVEIKTIDFSPFYQLAEQLYGGAWIAERTAALGDILNHATHMDPIVHSIVMEGTRFTAVEAWKAEYQRAQLVKHIQSILAEVDALLVPTSSTIRTIKEIQEEPIQYSSQLGIYASCTNLADLSALALPAPFRADGLPAGISLLALPWHDRALANFGQHWQKHLALPLGAISRSNQIKFNPLIPSLQHIQIAIPGNYSVGTSSLHTLLRSNYAVLIKETTTAPHYNLHAVCDGFNKIPALTHSNVGSTIAVELWEIPLGLFGQFVAEIPPPLGLGSVTLSNGEVVKGIIFCQLELPSDAVEITEAGSWSNWLASCKSSPKKFTTVLIANRGEIACRAIRTLKHLGIRSVAIYSDSDRNALHVKNADVAIALAGDKVNDTYTNIEKILAAAKTSAAQAIWPGYGFLSESQPFADACEKAGIVFIGPTPQQIREFGLKHRARELATEAGLPISPGTPLLNTIEEALEAAKKIGYPVMLKSTAGGGGIGMTRCANESELQKAWENVRHLSEQFFGNADVFIERCIDHARHIEVQIFGDGNGKVVALGERDCSLQRRNQKVIEETPAPNLPKATRDLMLTASVQLGKLVKYRSAGTVEYIYDASTDVFYFLEVNTRLQVEHAVTEYVTGIDLVACMIQVAAGDSIDWSSLQKTPTGASIEVRLYAEDPIKNFQPCPGLLTQVIFPKGENVRIDSGVETGSDVSPHYDPMIAKLIVYGETRDTALQQLQDALSATQLHGITTNLDYLRQIVETDEFQSGNVWTGFLNNFTATSAAIEVLQPGTLSTIQDYPGRIGYWDVGVPPSGPMDDFAFRLANRIVGNHESAAGLEFTLQGPTLKFREDAIISLTGGYCAVELDGNKVEYWQPISIKTGQTLKVGRAQSGCRTYLAIRNGFDVPEYLGSRSTFTLGQFGGHAGRTLRVADVLPISQPQLTVCTTPAPISSPQALDEVLIPIYGNIWTIKVLYGPHGAPDFLTQDSIDEFFATDWQVHYNSNRLGIRLIGPKPSWTRANGGEAGLHPSNIHDCMYAMGSVNFTGDFPVILTHDGPSLGGFVCPVTIAKAELWKVGQVKPGDHIRFHPISVEEALALEQAQTETIETLLPVHMPLYPSPSLANTEFGSAAILALIPGTATTPKAVYRQAGDNYILIEYGEYSLDLALRLRVYLLMNALHKCNVPGIAELSPGVISLQVHYNSNELSQSKLMTLLLDLEKTLGDVSRLKVPSRILWMPMAFEDSAALGAVQRYRESVRATAPWLPNNVDFLQRINGLPRREIVSDIIYAASWLVLGLGDVYLGASCAVPVDPRHRLLSSKYSPARTFTAEGTVGVGGMYLSIYGMDSPGGYQLVGRTLPIWNRFMQNPQFVDGKPWLLRFFDQIRFYPVSETELTQLREDFRHGRTTIRIEETLFDFVEYQHLLKDNASSIEKFRQFQAVAFEAEVALWAQEEQNNPEPTGKDNSVPEVEEDENALPVQADMNGNIWKVLVKSGDIVEASQTLVIVEAMKMELAINAPQKGRVKRIVCQPGHSVSPGDTLLWLE</sequence>
<dbReference type="Pfam" id="PF00364">
    <property type="entry name" value="Biotin_lipoyl"/>
    <property type="match status" value="1"/>
</dbReference>
<dbReference type="PROSITE" id="PS50979">
    <property type="entry name" value="BC"/>
    <property type="match status" value="1"/>
</dbReference>
<dbReference type="FunFam" id="2.40.50.100:FF:000003">
    <property type="entry name" value="Acetyl-CoA carboxylase biotin carboxyl carrier protein"/>
    <property type="match status" value="1"/>
</dbReference>
<keyword evidence="5 7" id="KW-0067">ATP-binding</keyword>
<dbReference type="Pfam" id="PF02786">
    <property type="entry name" value="CPSase_L_D2"/>
    <property type="match status" value="1"/>
</dbReference>
<dbReference type="GO" id="GO:0016829">
    <property type="term" value="F:lyase activity"/>
    <property type="evidence" value="ECO:0007669"/>
    <property type="project" value="UniProtKB-KW"/>
</dbReference>
<dbReference type="NCBIfam" id="TIGR00724">
    <property type="entry name" value="urea_amlyse_rel"/>
    <property type="match status" value="1"/>
</dbReference>
<evidence type="ECO:0000313" key="11">
    <source>
        <dbReference type="EMBL" id="AGR65722.1"/>
    </source>
</evidence>
<dbReference type="SMART" id="SM00878">
    <property type="entry name" value="Biotin_carb_C"/>
    <property type="match status" value="1"/>
</dbReference>
<dbReference type="InterPro" id="IPR011054">
    <property type="entry name" value="Rudment_hybrid_motif"/>
</dbReference>
<evidence type="ECO:0000259" key="10">
    <source>
        <dbReference type="PROSITE" id="PS50979"/>
    </source>
</evidence>
<dbReference type="FunFam" id="3.40.50.20:FF:000010">
    <property type="entry name" value="Propionyl-CoA carboxylase subunit alpha"/>
    <property type="match status" value="1"/>
</dbReference>
<evidence type="ECO:0000256" key="6">
    <source>
        <dbReference type="ARBA" id="ARBA00023267"/>
    </source>
</evidence>
<evidence type="ECO:0000259" key="8">
    <source>
        <dbReference type="PROSITE" id="PS50968"/>
    </source>
</evidence>
<dbReference type="SUPFAM" id="SSF51230">
    <property type="entry name" value="Single hybrid motif"/>
    <property type="match status" value="1"/>
</dbReference>
<dbReference type="InterPro" id="IPR016185">
    <property type="entry name" value="PreATP-grasp_dom_sf"/>
</dbReference>
<keyword evidence="4" id="KW-0378">Hydrolase</keyword>
<evidence type="ECO:0000256" key="2">
    <source>
        <dbReference type="ARBA" id="ARBA00022598"/>
    </source>
</evidence>
<dbReference type="PROSITE" id="PS00867">
    <property type="entry name" value="CPSASE_2"/>
    <property type="match status" value="1"/>
</dbReference>